<evidence type="ECO:0000313" key="8">
    <source>
        <dbReference type="EMBL" id="OCL09622.1"/>
    </source>
</evidence>
<dbReference type="EMBL" id="KV749390">
    <property type="protein sequence ID" value="OCL09622.1"/>
    <property type="molecule type" value="Genomic_DNA"/>
</dbReference>
<feature type="domain" description="Zn(2)-C6 fungal-type" evidence="7">
    <location>
        <begin position="20"/>
        <end position="49"/>
    </location>
</feature>
<dbReference type="GO" id="GO:0000981">
    <property type="term" value="F:DNA-binding transcription factor activity, RNA polymerase II-specific"/>
    <property type="evidence" value="ECO:0007669"/>
    <property type="project" value="InterPro"/>
</dbReference>
<dbReference type="PROSITE" id="PS50048">
    <property type="entry name" value="ZN2_CY6_FUNGAL_2"/>
    <property type="match status" value="1"/>
</dbReference>
<keyword evidence="6" id="KW-0175">Coiled coil</keyword>
<accession>A0A8E2F2Z0</accession>
<gene>
    <name evidence="8" type="ORF">AOQ84DRAFT_403939</name>
</gene>
<organism evidence="8 9">
    <name type="scientific">Glonium stellatum</name>
    <dbReference type="NCBI Taxonomy" id="574774"/>
    <lineage>
        <taxon>Eukaryota</taxon>
        <taxon>Fungi</taxon>
        <taxon>Dikarya</taxon>
        <taxon>Ascomycota</taxon>
        <taxon>Pezizomycotina</taxon>
        <taxon>Dothideomycetes</taxon>
        <taxon>Pleosporomycetidae</taxon>
        <taxon>Gloniales</taxon>
        <taxon>Gloniaceae</taxon>
        <taxon>Glonium</taxon>
    </lineage>
</organism>
<evidence type="ECO:0000259" key="7">
    <source>
        <dbReference type="PROSITE" id="PS50048"/>
    </source>
</evidence>
<dbReference type="CDD" id="cd00067">
    <property type="entry name" value="GAL4"/>
    <property type="match status" value="1"/>
</dbReference>
<dbReference type="PROSITE" id="PS00463">
    <property type="entry name" value="ZN2_CY6_FUNGAL_1"/>
    <property type="match status" value="1"/>
</dbReference>
<dbReference type="CDD" id="cd12148">
    <property type="entry name" value="fungal_TF_MHR"/>
    <property type="match status" value="1"/>
</dbReference>
<reference evidence="8 9" key="1">
    <citation type="journal article" date="2016" name="Nat. Commun.">
        <title>Ectomycorrhizal ecology is imprinted in the genome of the dominant symbiotic fungus Cenococcum geophilum.</title>
        <authorList>
            <consortium name="DOE Joint Genome Institute"/>
            <person name="Peter M."/>
            <person name="Kohler A."/>
            <person name="Ohm R.A."/>
            <person name="Kuo A."/>
            <person name="Krutzmann J."/>
            <person name="Morin E."/>
            <person name="Arend M."/>
            <person name="Barry K.W."/>
            <person name="Binder M."/>
            <person name="Choi C."/>
            <person name="Clum A."/>
            <person name="Copeland A."/>
            <person name="Grisel N."/>
            <person name="Haridas S."/>
            <person name="Kipfer T."/>
            <person name="LaButti K."/>
            <person name="Lindquist E."/>
            <person name="Lipzen A."/>
            <person name="Maire R."/>
            <person name="Meier B."/>
            <person name="Mihaltcheva S."/>
            <person name="Molinier V."/>
            <person name="Murat C."/>
            <person name="Poggeler S."/>
            <person name="Quandt C.A."/>
            <person name="Sperisen C."/>
            <person name="Tritt A."/>
            <person name="Tisserant E."/>
            <person name="Crous P.W."/>
            <person name="Henrissat B."/>
            <person name="Nehls U."/>
            <person name="Egli S."/>
            <person name="Spatafora J.W."/>
            <person name="Grigoriev I.V."/>
            <person name="Martin F.M."/>
        </authorList>
    </citation>
    <scope>NUCLEOTIDE SEQUENCE [LARGE SCALE GENOMIC DNA]</scope>
    <source>
        <strain evidence="8 9">CBS 207.34</strain>
    </source>
</reference>
<dbReference type="GO" id="GO:0008270">
    <property type="term" value="F:zinc ion binding"/>
    <property type="evidence" value="ECO:0007669"/>
    <property type="project" value="InterPro"/>
</dbReference>
<evidence type="ECO:0000256" key="3">
    <source>
        <dbReference type="ARBA" id="ARBA00023125"/>
    </source>
</evidence>
<feature type="coiled-coil region" evidence="6">
    <location>
        <begin position="54"/>
        <end position="81"/>
    </location>
</feature>
<dbReference type="PANTHER" id="PTHR31845:SF33">
    <property type="entry name" value="ZN(II)2CYS6 TRANSCRIPTION FACTOR (EUROFUNG)"/>
    <property type="match status" value="1"/>
</dbReference>
<dbReference type="Proteomes" id="UP000250140">
    <property type="component" value="Unassembled WGS sequence"/>
</dbReference>
<dbReference type="InterPro" id="IPR051089">
    <property type="entry name" value="prtT"/>
</dbReference>
<protein>
    <recommendedName>
        <fullName evidence="7">Zn(2)-C6 fungal-type domain-containing protein</fullName>
    </recommendedName>
</protein>
<proteinExistence type="predicted"/>
<dbReference type="Gene3D" id="4.10.240.10">
    <property type="entry name" value="Zn(2)-C6 fungal-type DNA-binding domain"/>
    <property type="match status" value="1"/>
</dbReference>
<evidence type="ECO:0000256" key="6">
    <source>
        <dbReference type="SAM" id="Coils"/>
    </source>
</evidence>
<dbReference type="GO" id="GO:0000976">
    <property type="term" value="F:transcription cis-regulatory region binding"/>
    <property type="evidence" value="ECO:0007669"/>
    <property type="project" value="TreeGrafter"/>
</dbReference>
<keyword evidence="3" id="KW-0238">DNA-binding</keyword>
<dbReference type="SMART" id="SM00066">
    <property type="entry name" value="GAL4"/>
    <property type="match status" value="1"/>
</dbReference>
<evidence type="ECO:0000256" key="5">
    <source>
        <dbReference type="ARBA" id="ARBA00023242"/>
    </source>
</evidence>
<evidence type="ECO:0000313" key="9">
    <source>
        <dbReference type="Proteomes" id="UP000250140"/>
    </source>
</evidence>
<dbReference type="SUPFAM" id="SSF57701">
    <property type="entry name" value="Zn2/Cys6 DNA-binding domain"/>
    <property type="match status" value="1"/>
</dbReference>
<keyword evidence="5" id="KW-0539">Nucleus</keyword>
<keyword evidence="9" id="KW-1185">Reference proteome</keyword>
<sequence length="611" mass="69017">MYENSGNSTSQKRKRRDIRACAPCRRSKVKCDGNRPCARCAHNSAGCVYHEVIKDPTTERIEALEAEIRALKSELEGVRGSIDRNSCVSAQDVSSSFQCRIECVPNAVQKGLVTEQQASSWFQSFFRGSHLLVPVFCPAYDTYVSVIRRSAFLFDSIIAIGCRTEEGPSSSNYQMLQTLIREHLASVVLVSNPSFHGSLEAIQALTIIASYSENGWILASLALRLALQTNMLTAVDNLMTKIAERNRRENLVIGDEERRLFRMARIWYGAFNLEHIFSLDGERPPSIIFVDSPSRLRALVYHPESTVIDLRLLSQVELNVVRANAHVSLFRCWTFSTIVDIEAELGVVIRDTRIDLDLWLDEWTSIIRNHGADYSSLKESSLALLNLRIQHAWALITLHLKAVSNTGIENIAAMTEFQKQIVYSAKEEAVRHLQLLLEASSLPPTPQGSPEPSSTQQPGGRSAYLASFKWTMDFVWAKCAFSILLVLRLAMILRDPPERLMELLHDSHKVLEELKTVSVHHLGYFQILQVSVEKCEKALQEWMLQQSTAVIDGENLAPVGASAYERQQTAETEFEGYAPKEFLFEWHFPGLNLKHVPLGWQDLFIDFDSVF</sequence>
<evidence type="ECO:0000256" key="1">
    <source>
        <dbReference type="ARBA" id="ARBA00004123"/>
    </source>
</evidence>
<dbReference type="Pfam" id="PF00172">
    <property type="entry name" value="Zn_clus"/>
    <property type="match status" value="1"/>
</dbReference>
<dbReference type="PANTHER" id="PTHR31845">
    <property type="entry name" value="FINGER DOMAIN PROTEIN, PUTATIVE-RELATED"/>
    <property type="match status" value="1"/>
</dbReference>
<keyword evidence="2" id="KW-0805">Transcription regulation</keyword>
<keyword evidence="4" id="KW-0804">Transcription</keyword>
<dbReference type="OrthoDB" id="4454541at2759"/>
<dbReference type="InterPro" id="IPR001138">
    <property type="entry name" value="Zn2Cys6_DnaBD"/>
</dbReference>
<dbReference type="InterPro" id="IPR036864">
    <property type="entry name" value="Zn2-C6_fun-type_DNA-bd_sf"/>
</dbReference>
<name>A0A8E2F2Z0_9PEZI</name>
<evidence type="ECO:0000256" key="2">
    <source>
        <dbReference type="ARBA" id="ARBA00023015"/>
    </source>
</evidence>
<comment type="subcellular location">
    <subcellularLocation>
        <location evidence="1">Nucleus</location>
    </subcellularLocation>
</comment>
<dbReference type="GO" id="GO:0005634">
    <property type="term" value="C:nucleus"/>
    <property type="evidence" value="ECO:0007669"/>
    <property type="project" value="UniProtKB-SubCell"/>
</dbReference>
<dbReference type="AlphaFoldDB" id="A0A8E2F2Z0"/>
<evidence type="ECO:0000256" key="4">
    <source>
        <dbReference type="ARBA" id="ARBA00023163"/>
    </source>
</evidence>